<evidence type="ECO:0000259" key="6">
    <source>
        <dbReference type="PROSITE" id="PS50089"/>
    </source>
</evidence>
<keyword evidence="1 3" id="KW-0479">Metal-binding</keyword>
<dbReference type="GeneID" id="119644940"/>
<feature type="region of interest" description="Disordered" evidence="5">
    <location>
        <begin position="1527"/>
        <end position="1554"/>
    </location>
</feature>
<evidence type="ECO:0000256" key="2">
    <source>
        <dbReference type="ARBA" id="ARBA00022833"/>
    </source>
</evidence>
<dbReference type="CDD" id="cd16448">
    <property type="entry name" value="RING-H2"/>
    <property type="match status" value="1"/>
</dbReference>
<gene>
    <name evidence="8" type="primary">LOC119644940</name>
</gene>
<dbReference type="Pfam" id="PF13639">
    <property type="entry name" value="zf-RING_2"/>
    <property type="match status" value="2"/>
</dbReference>
<dbReference type="Proteomes" id="UP000092443">
    <property type="component" value="Unplaced"/>
</dbReference>
<dbReference type="Gene3D" id="3.30.40.10">
    <property type="entry name" value="Zinc/RING finger domain, C3HC4 (zinc finger)"/>
    <property type="match status" value="2"/>
</dbReference>
<keyword evidence="7" id="KW-1185">Reference proteome</keyword>
<organism evidence="7 8">
    <name type="scientific">Glossina fuscipes</name>
    <dbReference type="NCBI Taxonomy" id="7396"/>
    <lineage>
        <taxon>Eukaryota</taxon>
        <taxon>Metazoa</taxon>
        <taxon>Ecdysozoa</taxon>
        <taxon>Arthropoda</taxon>
        <taxon>Hexapoda</taxon>
        <taxon>Insecta</taxon>
        <taxon>Pterygota</taxon>
        <taxon>Neoptera</taxon>
        <taxon>Endopterygota</taxon>
        <taxon>Diptera</taxon>
        <taxon>Brachycera</taxon>
        <taxon>Muscomorpha</taxon>
        <taxon>Hippoboscoidea</taxon>
        <taxon>Glossinidae</taxon>
        <taxon>Glossina</taxon>
    </lineage>
</organism>
<dbReference type="SMART" id="SM00184">
    <property type="entry name" value="RING"/>
    <property type="match status" value="2"/>
</dbReference>
<evidence type="ECO:0000256" key="3">
    <source>
        <dbReference type="PROSITE-ProRule" id="PRU00175"/>
    </source>
</evidence>
<reference evidence="8" key="1">
    <citation type="submission" date="2025-08" db="UniProtKB">
        <authorList>
            <consortium name="RefSeq"/>
        </authorList>
    </citation>
    <scope>IDENTIFICATION</scope>
    <source>
        <tissue evidence="8">Whole body pupa</tissue>
    </source>
</reference>
<evidence type="ECO:0000256" key="4">
    <source>
        <dbReference type="SAM" id="Coils"/>
    </source>
</evidence>
<accession>A0A9C5ZF86</accession>
<dbReference type="GO" id="GO:0008270">
    <property type="term" value="F:zinc ion binding"/>
    <property type="evidence" value="ECO:0007669"/>
    <property type="project" value="UniProtKB-KW"/>
</dbReference>
<evidence type="ECO:0000256" key="5">
    <source>
        <dbReference type="SAM" id="MobiDB-lite"/>
    </source>
</evidence>
<dbReference type="PANTHER" id="PTHR46569:SF1">
    <property type="entry name" value="E3 UBIQUITIN-PROTEIN LIGASE RFWD3-RELATED"/>
    <property type="match status" value="1"/>
</dbReference>
<dbReference type="RefSeq" id="XP_037900615.1">
    <property type="nucleotide sequence ID" value="XM_038044687.1"/>
</dbReference>
<feature type="coiled-coil region" evidence="4">
    <location>
        <begin position="67"/>
        <end position="94"/>
    </location>
</feature>
<dbReference type="KEGG" id="gfs:119644940"/>
<proteinExistence type="predicted"/>
<name>A0A9C5ZF86_9MUSC</name>
<keyword evidence="1 3" id="KW-0863">Zinc-finger</keyword>
<dbReference type="GO" id="GO:0090734">
    <property type="term" value="C:site of DNA damage"/>
    <property type="evidence" value="ECO:0007669"/>
    <property type="project" value="TreeGrafter"/>
</dbReference>
<dbReference type="PANTHER" id="PTHR46569">
    <property type="entry name" value="E3 UBIQUITIN-PROTEIN LIGASE TRAIP"/>
    <property type="match status" value="1"/>
</dbReference>
<sequence length="1554" mass="174498">MATALSMSCPVCMEIFNNSDTIYNTSCGHIFHYNCIQSWRQQSANCPVCRVKYATMQKLFLNFDEHVVNTEEKVKKMEQQLKQLSVDKMQLQNLVDQQGAKKKEPSSRIHSNIRKQKQQSSDFQRHPVAFQHMDVNATSKNSIDQTRVLIKRFPNRHLRYPLIDSVKALTSAMDMKISADDVPYVGRLQQSYANNRSPNTVSLLIQFRTLQLKICFLKNKSKLKNHPEYGSVFIYEYMDEDTYSLFQYTKTKLKDHGFCKVFCQNGQIMAADSRSGSKPIHIKNKTQVDNIICPETENKNRSSPYIHHHREIMRSNDRDAPKPICNRRRPEMIFCENSPTISEIISPEFEGEEAGRCLKIQIDSLLELEAASDEKNKILSDKLNCVSTELKQQLLKCSDLSLENRKLQGLIETNTKFVEDTGTPIKAMSTFNEHGEENVNKQADKHIIEKTHDSSLYMYAKQKLKPHRSNLCPICRSYYSIIKKVYLNFDGNMDGEVKLKLKLQQAENKIKALLEKVDEIDKKYTELQKEYNLSESNFLSLHKQYTELDENNKRMNTWLAEVHDIPSQTCEKSVDFCQQAMQLYGQKASTERKDNTAFPFTFPATTVIYRNSRSGGDYDKQGDSSSINLFEISSNGIRPDTEKAVNKSVIDGPPAVMSNTNFFDNSSAVPSTSGINKMYPKKFSLFSTGTTRSSAQSLFTFSSSGSNSKSGGDHDKQEDSSCDIVFENNSKGIRLGTGKVVNKSPIDGLAAVMRNTNFFDNSSAVASTSGVNIMNPKKFSLFSTGTTRSSAQSLFTFSSSGSISKGDPNCDNLFEKNFRDISLGTEKAVNNSVVDGLSAVMPNTNFFDNGSPVASTSAVNISCTKSNINLSSTGTNENKTGSIFATSNLNQMNNITINSQKSPLGTLHTTPANNEKLSNISFAFPHFPPKCSTVVASNTTNSVFMNGKRASADCMTGASVTANTVIASISDSTVIASSTTDTGIEWPNNAFIFGSEENTENINENPRATFGSFPFFGPTGCTLTKPENLTDHFVKLKINSNKSKVPEQRPSGFSVTDTPLILQNQLSCCLFAMSEAPSILCPICTENFQTSDTIHNTSCGHVFHHNCIQDWRGSYRSTECPVCRARYANMQKLFLNFDEKAGGETVKNELQAKLESYKTGNEKLSDQLNETEFCLLDMQERYTLAFEEINLLKGQLSKRNDSENNFMALQKQYTEAEDIIKNLKDKNQYLLLQCEGKNKEIQLKTLEISTLKDTMGCMETSVGGSDSILKQQLKIMEQKLRHITGELQKEISISMQLSIDKMRLQSLVDQYGATKTEPSPNFVNNIQEQKPIEKENGKPTEKETIIKDSTHLTSVVIKRFPSHHIRYPLIDVISALATAMGMPLSPYDIHEVRILEQRNARNCLPNMVSLLVKFKTLRLKINFLNNKSKVKDRPEYGSILIYEYMDADTNYLFVYAKQKLTALGFANIFCQNGQVMAAKARQYGAKVIHIKSTAQVDDILSSNTESITEGMAKGIAKVQCLATNRNESNSSIGTKEASKDESDFKYDEDFYARQ</sequence>
<feature type="compositionally biased region" description="Basic and acidic residues" evidence="5">
    <location>
        <begin position="1536"/>
        <end position="1554"/>
    </location>
</feature>
<dbReference type="SUPFAM" id="SSF57850">
    <property type="entry name" value="RING/U-box"/>
    <property type="match status" value="2"/>
</dbReference>
<keyword evidence="2" id="KW-0862">Zinc</keyword>
<dbReference type="GO" id="GO:0005634">
    <property type="term" value="C:nucleus"/>
    <property type="evidence" value="ECO:0007669"/>
    <property type="project" value="TreeGrafter"/>
</dbReference>
<dbReference type="GO" id="GO:0061630">
    <property type="term" value="F:ubiquitin protein ligase activity"/>
    <property type="evidence" value="ECO:0007669"/>
    <property type="project" value="TreeGrafter"/>
</dbReference>
<evidence type="ECO:0000313" key="7">
    <source>
        <dbReference type="Proteomes" id="UP000092443"/>
    </source>
</evidence>
<dbReference type="InterPro" id="IPR001841">
    <property type="entry name" value="Znf_RING"/>
</dbReference>
<dbReference type="GO" id="GO:0031297">
    <property type="term" value="P:replication fork processing"/>
    <property type="evidence" value="ECO:0007669"/>
    <property type="project" value="TreeGrafter"/>
</dbReference>
<dbReference type="InterPro" id="IPR013083">
    <property type="entry name" value="Znf_RING/FYVE/PHD"/>
</dbReference>
<feature type="region of interest" description="Disordered" evidence="5">
    <location>
        <begin position="96"/>
        <end position="123"/>
    </location>
</feature>
<dbReference type="GO" id="GO:0016567">
    <property type="term" value="P:protein ubiquitination"/>
    <property type="evidence" value="ECO:0007669"/>
    <property type="project" value="TreeGrafter"/>
</dbReference>
<evidence type="ECO:0000313" key="8">
    <source>
        <dbReference type="RefSeq" id="XP_037900615.1"/>
    </source>
</evidence>
<dbReference type="InterPro" id="IPR052639">
    <property type="entry name" value="TRAIP_ubiq-protein_ligase"/>
</dbReference>
<keyword evidence="4" id="KW-0175">Coiled coil</keyword>
<feature type="coiled-coil region" evidence="4">
    <location>
        <begin position="496"/>
        <end position="537"/>
    </location>
</feature>
<evidence type="ECO:0000256" key="1">
    <source>
        <dbReference type="ARBA" id="ARBA00022771"/>
    </source>
</evidence>
<protein>
    <submittedName>
        <fullName evidence="8">Uncharacterized protein LOC119644940</fullName>
    </submittedName>
</protein>
<feature type="domain" description="RING-type" evidence="6">
    <location>
        <begin position="9"/>
        <end position="50"/>
    </location>
</feature>
<dbReference type="CDD" id="cd16454">
    <property type="entry name" value="RING-H2_PA-TM-RING"/>
    <property type="match status" value="1"/>
</dbReference>
<dbReference type="PROSITE" id="PS50089">
    <property type="entry name" value="ZF_RING_2"/>
    <property type="match status" value="2"/>
</dbReference>
<feature type="coiled-coil region" evidence="4">
    <location>
        <begin position="1199"/>
        <end position="1226"/>
    </location>
</feature>
<feature type="domain" description="RING-type" evidence="6">
    <location>
        <begin position="1081"/>
        <end position="1124"/>
    </location>
</feature>